<evidence type="ECO:0000313" key="2">
    <source>
        <dbReference type="EMBL" id="KAJ1906789.1"/>
    </source>
</evidence>
<comment type="caution">
    <text evidence="2">The sequence shown here is derived from an EMBL/GenBank/DDBJ whole genome shotgun (WGS) entry which is preliminary data.</text>
</comment>
<proteinExistence type="predicted"/>
<gene>
    <name evidence="2" type="ORF">IWQ60_012004</name>
</gene>
<evidence type="ECO:0000256" key="1">
    <source>
        <dbReference type="SAM" id="MobiDB-lite"/>
    </source>
</evidence>
<feature type="region of interest" description="Disordered" evidence="1">
    <location>
        <begin position="1"/>
        <end position="47"/>
    </location>
</feature>
<reference evidence="2" key="1">
    <citation type="submission" date="2022-07" db="EMBL/GenBank/DDBJ databases">
        <title>Phylogenomic reconstructions and comparative analyses of Kickxellomycotina fungi.</title>
        <authorList>
            <person name="Reynolds N.K."/>
            <person name="Stajich J.E."/>
            <person name="Barry K."/>
            <person name="Grigoriev I.V."/>
            <person name="Crous P."/>
            <person name="Smith M.E."/>
        </authorList>
    </citation>
    <scope>NUCLEOTIDE SEQUENCE</scope>
    <source>
        <strain evidence="2">RSA 861</strain>
    </source>
</reference>
<dbReference type="Proteomes" id="UP001150569">
    <property type="component" value="Unassembled WGS sequence"/>
</dbReference>
<accession>A0A9W8DHY8</accession>
<protein>
    <submittedName>
        <fullName evidence="2">Uncharacterized protein</fullName>
    </submittedName>
</protein>
<name>A0A9W8DHY8_9FUNG</name>
<evidence type="ECO:0000313" key="3">
    <source>
        <dbReference type="Proteomes" id="UP001150569"/>
    </source>
</evidence>
<keyword evidence="3" id="KW-1185">Reference proteome</keyword>
<dbReference type="AlphaFoldDB" id="A0A9W8DHY8"/>
<dbReference type="EMBL" id="JANBPT010001548">
    <property type="protein sequence ID" value="KAJ1906789.1"/>
    <property type="molecule type" value="Genomic_DNA"/>
</dbReference>
<organism evidence="2 3">
    <name type="scientific">Tieghemiomyces parasiticus</name>
    <dbReference type="NCBI Taxonomy" id="78921"/>
    <lineage>
        <taxon>Eukaryota</taxon>
        <taxon>Fungi</taxon>
        <taxon>Fungi incertae sedis</taxon>
        <taxon>Zoopagomycota</taxon>
        <taxon>Kickxellomycotina</taxon>
        <taxon>Dimargaritomycetes</taxon>
        <taxon>Dimargaritales</taxon>
        <taxon>Dimargaritaceae</taxon>
        <taxon>Tieghemiomyces</taxon>
    </lineage>
</organism>
<sequence>MDKTPDNRSAHAARVNQYMRGFNTPSPSPTARKSLHNLREAAAGQQAAPPALALSQSVYQQQASPSFGSSAGGLLGLLLHLSHNKNLSKLELCPTNVHVIPSLDKTHYRLC</sequence>